<feature type="domain" description="MADF" evidence="2">
    <location>
        <begin position="12"/>
        <end position="106"/>
    </location>
</feature>
<evidence type="ECO:0000259" key="2">
    <source>
        <dbReference type="PROSITE" id="PS51029"/>
    </source>
</evidence>
<dbReference type="SMART" id="SM00595">
    <property type="entry name" value="MADF"/>
    <property type="match status" value="1"/>
</dbReference>
<feature type="compositionally biased region" description="Basic and acidic residues" evidence="1">
    <location>
        <begin position="114"/>
        <end position="141"/>
    </location>
</feature>
<dbReference type="PROSITE" id="PS51029">
    <property type="entry name" value="MADF"/>
    <property type="match status" value="1"/>
</dbReference>
<dbReference type="RefSeq" id="XP_028149450.1">
    <property type="nucleotide sequence ID" value="XM_028293649.1"/>
</dbReference>
<dbReference type="PANTHER" id="PTHR21505">
    <property type="entry name" value="MADF DOMAIN-CONTAINING PROTEIN-RELATED"/>
    <property type="match status" value="1"/>
</dbReference>
<dbReference type="AlphaFoldDB" id="A0A6P7H090"/>
<gene>
    <name evidence="3" type="primary">LOC114342841</name>
</gene>
<accession>A0A6P7H090</accession>
<dbReference type="Pfam" id="PF10545">
    <property type="entry name" value="MADF_DNA_bdg"/>
    <property type="match status" value="1"/>
</dbReference>
<proteinExistence type="predicted"/>
<organism evidence="3">
    <name type="scientific">Diabrotica virgifera virgifera</name>
    <name type="common">western corn rootworm</name>
    <dbReference type="NCBI Taxonomy" id="50390"/>
    <lineage>
        <taxon>Eukaryota</taxon>
        <taxon>Metazoa</taxon>
        <taxon>Ecdysozoa</taxon>
        <taxon>Arthropoda</taxon>
        <taxon>Hexapoda</taxon>
        <taxon>Insecta</taxon>
        <taxon>Pterygota</taxon>
        <taxon>Neoptera</taxon>
        <taxon>Endopterygota</taxon>
        <taxon>Coleoptera</taxon>
        <taxon>Polyphaga</taxon>
        <taxon>Cucujiformia</taxon>
        <taxon>Chrysomeloidea</taxon>
        <taxon>Chrysomelidae</taxon>
        <taxon>Galerucinae</taxon>
        <taxon>Diabroticina</taxon>
        <taxon>Diabroticites</taxon>
        <taxon>Diabrotica</taxon>
    </lineage>
</organism>
<protein>
    <submittedName>
        <fullName evidence="3">Uncharacterized protein LOC114342841</fullName>
    </submittedName>
</protein>
<evidence type="ECO:0000256" key="1">
    <source>
        <dbReference type="SAM" id="MobiDB-lite"/>
    </source>
</evidence>
<dbReference type="InterPro" id="IPR006578">
    <property type="entry name" value="MADF-dom"/>
</dbReference>
<evidence type="ECO:0000313" key="3">
    <source>
        <dbReference type="RefSeq" id="XP_028149450.1"/>
    </source>
</evidence>
<dbReference type="PANTHER" id="PTHR21505:SF12">
    <property type="entry name" value="MADF DOMAIN-CONTAINING PROTEIN-RELATED"/>
    <property type="match status" value="1"/>
</dbReference>
<name>A0A6P7H090_DIAVI</name>
<reference evidence="3" key="1">
    <citation type="submission" date="2025-08" db="UniProtKB">
        <authorList>
            <consortium name="RefSeq"/>
        </authorList>
    </citation>
    <scope>IDENTIFICATION</scope>
    <source>
        <tissue evidence="3">Whole insect</tissue>
    </source>
</reference>
<dbReference type="InParanoid" id="A0A6P7H090"/>
<feature type="region of interest" description="Disordered" evidence="1">
    <location>
        <begin position="105"/>
        <end position="182"/>
    </location>
</feature>
<sequence>MMAQWPDDKCIELIDLYHNKRILWDPKDRDHFQKSLKDDAWREIGETMDTPAEDCKWKMINLLASFRREKRKVSRGTCGIGKGRDEAYESRWFAYAAMRFLEDRDPPRRRKTTKKDNLHTEEQRDVLADEMHLEEAVHQEEETATSSSSLIPRPDPSRSPLATANEDTPAVKKRLHKKDTSDSEMMSSAFLILKNAAESLNQDSTELDEIDALCKYLSAKVHKYSPATQIGVQHAVMDVIMKADRGFFD</sequence>